<gene>
    <name evidence="2" type="ORF">K452DRAFT_303816</name>
</gene>
<keyword evidence="1" id="KW-0732">Signal</keyword>
<dbReference type="EMBL" id="ML995714">
    <property type="protein sequence ID" value="KAF2135095.1"/>
    <property type="molecule type" value="Genomic_DNA"/>
</dbReference>
<dbReference type="RefSeq" id="XP_033390814.1">
    <property type="nucleotide sequence ID" value="XM_033542775.1"/>
</dbReference>
<sequence length="86" mass="9612">YNSGTLNLTLTDFFCLIILNMFPKVHALAETTMIAISLTELCADLADTEEIGAARIRVIGLEEKADPFIRKQKPEVDEREEEISKG</sequence>
<protein>
    <submittedName>
        <fullName evidence="2">Uncharacterized protein</fullName>
    </submittedName>
</protein>
<proteinExistence type="predicted"/>
<name>A0A6A6AVU8_9PEZI</name>
<dbReference type="Proteomes" id="UP000799438">
    <property type="component" value="Unassembled WGS sequence"/>
</dbReference>
<evidence type="ECO:0000256" key="1">
    <source>
        <dbReference type="SAM" id="SignalP"/>
    </source>
</evidence>
<dbReference type="GeneID" id="54300272"/>
<accession>A0A6A6AVU8</accession>
<reference evidence="2" key="1">
    <citation type="journal article" date="2020" name="Stud. Mycol.">
        <title>101 Dothideomycetes genomes: a test case for predicting lifestyles and emergence of pathogens.</title>
        <authorList>
            <person name="Haridas S."/>
            <person name="Albert R."/>
            <person name="Binder M."/>
            <person name="Bloem J."/>
            <person name="Labutti K."/>
            <person name="Salamov A."/>
            <person name="Andreopoulos B."/>
            <person name="Baker S."/>
            <person name="Barry K."/>
            <person name="Bills G."/>
            <person name="Bluhm B."/>
            <person name="Cannon C."/>
            <person name="Castanera R."/>
            <person name="Culley D."/>
            <person name="Daum C."/>
            <person name="Ezra D."/>
            <person name="Gonzalez J."/>
            <person name="Henrissat B."/>
            <person name="Kuo A."/>
            <person name="Liang C."/>
            <person name="Lipzen A."/>
            <person name="Lutzoni F."/>
            <person name="Magnuson J."/>
            <person name="Mondo S."/>
            <person name="Nolan M."/>
            <person name="Ohm R."/>
            <person name="Pangilinan J."/>
            <person name="Park H.-J."/>
            <person name="Ramirez L."/>
            <person name="Alfaro M."/>
            <person name="Sun H."/>
            <person name="Tritt A."/>
            <person name="Yoshinaga Y."/>
            <person name="Zwiers L.-H."/>
            <person name="Turgeon B."/>
            <person name="Goodwin S."/>
            <person name="Spatafora J."/>
            <person name="Crous P."/>
            <person name="Grigoriev I."/>
        </authorList>
    </citation>
    <scope>NUCLEOTIDE SEQUENCE</scope>
    <source>
        <strain evidence="2">CBS 121167</strain>
    </source>
</reference>
<keyword evidence="3" id="KW-1185">Reference proteome</keyword>
<evidence type="ECO:0000313" key="2">
    <source>
        <dbReference type="EMBL" id="KAF2135095.1"/>
    </source>
</evidence>
<organism evidence="2 3">
    <name type="scientific">Aplosporella prunicola CBS 121167</name>
    <dbReference type="NCBI Taxonomy" id="1176127"/>
    <lineage>
        <taxon>Eukaryota</taxon>
        <taxon>Fungi</taxon>
        <taxon>Dikarya</taxon>
        <taxon>Ascomycota</taxon>
        <taxon>Pezizomycotina</taxon>
        <taxon>Dothideomycetes</taxon>
        <taxon>Dothideomycetes incertae sedis</taxon>
        <taxon>Botryosphaeriales</taxon>
        <taxon>Aplosporellaceae</taxon>
        <taxon>Aplosporella</taxon>
    </lineage>
</organism>
<feature type="non-terminal residue" evidence="2">
    <location>
        <position position="1"/>
    </location>
</feature>
<evidence type="ECO:0000313" key="3">
    <source>
        <dbReference type="Proteomes" id="UP000799438"/>
    </source>
</evidence>
<feature type="signal peptide" evidence="1">
    <location>
        <begin position="1"/>
        <end position="27"/>
    </location>
</feature>
<feature type="chain" id="PRO_5025398809" evidence="1">
    <location>
        <begin position="28"/>
        <end position="86"/>
    </location>
</feature>
<dbReference type="AlphaFoldDB" id="A0A6A6AVU8"/>